<comment type="caution">
    <text evidence="1">The sequence shown here is derived from an EMBL/GenBank/DDBJ whole genome shotgun (WGS) entry which is preliminary data.</text>
</comment>
<accession>A0AAI9V0W9</accession>
<name>A0AAI9V0W9_9PEZI</name>
<organism evidence="1 2">
    <name type="scientific">Colletotrichum melonis</name>
    <dbReference type="NCBI Taxonomy" id="1209925"/>
    <lineage>
        <taxon>Eukaryota</taxon>
        <taxon>Fungi</taxon>
        <taxon>Dikarya</taxon>
        <taxon>Ascomycota</taxon>
        <taxon>Pezizomycotina</taxon>
        <taxon>Sordariomycetes</taxon>
        <taxon>Hypocreomycetidae</taxon>
        <taxon>Glomerellales</taxon>
        <taxon>Glomerellaceae</taxon>
        <taxon>Colletotrichum</taxon>
        <taxon>Colletotrichum acutatum species complex</taxon>
    </lineage>
</organism>
<dbReference type="EMBL" id="MLGG01000004">
    <property type="protein sequence ID" value="KAK1465646.1"/>
    <property type="molecule type" value="Genomic_DNA"/>
</dbReference>
<dbReference type="Proteomes" id="UP001239795">
    <property type="component" value="Unassembled WGS sequence"/>
</dbReference>
<proteinExistence type="predicted"/>
<evidence type="ECO:0000313" key="2">
    <source>
        <dbReference type="Proteomes" id="UP001239795"/>
    </source>
</evidence>
<evidence type="ECO:0000313" key="1">
    <source>
        <dbReference type="EMBL" id="KAK1465646.1"/>
    </source>
</evidence>
<reference evidence="1 2" key="1">
    <citation type="submission" date="2016-10" db="EMBL/GenBank/DDBJ databases">
        <title>The genome sequence of Colletotrichum fioriniae PJ7.</title>
        <authorList>
            <person name="Baroncelli R."/>
        </authorList>
    </citation>
    <scope>NUCLEOTIDE SEQUENCE [LARGE SCALE GENOMIC DNA]</scope>
    <source>
        <strain evidence="1">Col 31</strain>
    </source>
</reference>
<dbReference type="AlphaFoldDB" id="A0AAI9V0W9"/>
<gene>
    <name evidence="1" type="ORF">CMEL01_11638</name>
</gene>
<keyword evidence="2" id="KW-1185">Reference proteome</keyword>
<sequence>MFLNAYESFEIPGQPNANMRAAALYGFDLHNQVRPKPDDAVGSMPAIIFEPDTQMNVYYG</sequence>
<protein>
    <submittedName>
        <fullName evidence="1">Uncharacterized protein</fullName>
    </submittedName>
</protein>